<dbReference type="RefSeq" id="WP_113697162.1">
    <property type="nucleotide sequence ID" value="NZ_CP015163.1"/>
</dbReference>
<proteinExistence type="predicted"/>
<protein>
    <submittedName>
        <fullName evidence="2">Acetyltransferase</fullName>
    </submittedName>
</protein>
<dbReference type="AlphaFoldDB" id="A0A344LJ69"/>
<evidence type="ECO:0000313" key="2">
    <source>
        <dbReference type="EMBL" id="AXB48093.1"/>
    </source>
</evidence>
<organism evidence="2 3">
    <name type="scientific">Amycolatopsis albispora</name>
    <dbReference type="NCBI Taxonomy" id="1804986"/>
    <lineage>
        <taxon>Bacteria</taxon>
        <taxon>Bacillati</taxon>
        <taxon>Actinomycetota</taxon>
        <taxon>Actinomycetes</taxon>
        <taxon>Pseudonocardiales</taxon>
        <taxon>Pseudonocardiaceae</taxon>
        <taxon>Amycolatopsis</taxon>
    </lineage>
</organism>
<dbReference type="KEGG" id="aab:A4R43_41335"/>
<sequence length="189" mass="21946">MLRPAYPIRTARLILRAFTPADLDELNDFQSRPEVARFLYWEPRTREESALALETRIRNSTLDREGEFLAVAVELAETGQLIGDLNLQWLSRAHRQGEFGFVFHPDHQGRGYARESATELLRLGFEELGLHRICGRCDARNTASWGLMERLGMRREAHLREAEVFKGEWGDEFVYAMLEDEWKSRCGTM</sequence>
<dbReference type="Pfam" id="PF13302">
    <property type="entry name" value="Acetyltransf_3"/>
    <property type="match status" value="1"/>
</dbReference>
<evidence type="ECO:0000259" key="1">
    <source>
        <dbReference type="PROSITE" id="PS51186"/>
    </source>
</evidence>
<reference evidence="2 3" key="1">
    <citation type="submission" date="2016-04" db="EMBL/GenBank/DDBJ databases">
        <title>Complete genome sequence and analysis of deep-sea sediment isolate, Amycolatopsis sp. WP1.</title>
        <authorList>
            <person name="Wang H."/>
            <person name="Chen S."/>
            <person name="Wu Q."/>
        </authorList>
    </citation>
    <scope>NUCLEOTIDE SEQUENCE [LARGE SCALE GENOMIC DNA]</scope>
    <source>
        <strain evidence="2 3">WP1</strain>
    </source>
</reference>
<dbReference type="OrthoDB" id="9132139at2"/>
<dbReference type="Proteomes" id="UP000250434">
    <property type="component" value="Chromosome"/>
</dbReference>
<dbReference type="PROSITE" id="PS51186">
    <property type="entry name" value="GNAT"/>
    <property type="match status" value="1"/>
</dbReference>
<feature type="domain" description="N-acetyltransferase" evidence="1">
    <location>
        <begin position="13"/>
        <end position="180"/>
    </location>
</feature>
<keyword evidence="3" id="KW-1185">Reference proteome</keyword>
<dbReference type="EMBL" id="CP015163">
    <property type="protein sequence ID" value="AXB48093.1"/>
    <property type="molecule type" value="Genomic_DNA"/>
</dbReference>
<dbReference type="PANTHER" id="PTHR43792:SF1">
    <property type="entry name" value="N-ACETYLTRANSFERASE DOMAIN-CONTAINING PROTEIN"/>
    <property type="match status" value="1"/>
</dbReference>
<dbReference type="Gene3D" id="3.40.630.30">
    <property type="match status" value="1"/>
</dbReference>
<gene>
    <name evidence="2" type="ORF">A4R43_41335</name>
</gene>
<keyword evidence="2" id="KW-0808">Transferase</keyword>
<dbReference type="PANTHER" id="PTHR43792">
    <property type="entry name" value="GNAT FAMILY, PUTATIVE (AFU_ORTHOLOGUE AFUA_3G00765)-RELATED-RELATED"/>
    <property type="match status" value="1"/>
</dbReference>
<dbReference type="GO" id="GO:0016747">
    <property type="term" value="F:acyltransferase activity, transferring groups other than amino-acyl groups"/>
    <property type="evidence" value="ECO:0007669"/>
    <property type="project" value="InterPro"/>
</dbReference>
<name>A0A344LJ69_9PSEU</name>
<dbReference type="InterPro" id="IPR051531">
    <property type="entry name" value="N-acetyltransferase"/>
</dbReference>
<dbReference type="InterPro" id="IPR000182">
    <property type="entry name" value="GNAT_dom"/>
</dbReference>
<dbReference type="InterPro" id="IPR016181">
    <property type="entry name" value="Acyl_CoA_acyltransferase"/>
</dbReference>
<evidence type="ECO:0000313" key="3">
    <source>
        <dbReference type="Proteomes" id="UP000250434"/>
    </source>
</evidence>
<accession>A0A344LJ69</accession>
<dbReference type="SUPFAM" id="SSF55729">
    <property type="entry name" value="Acyl-CoA N-acyltransferases (Nat)"/>
    <property type="match status" value="1"/>
</dbReference>